<proteinExistence type="predicted"/>
<accession>A0A926DCA0</accession>
<name>A0A926DCA0_9FIRM</name>
<reference evidence="1" key="1">
    <citation type="submission" date="2020-08" db="EMBL/GenBank/DDBJ databases">
        <title>Genome public.</title>
        <authorList>
            <person name="Liu C."/>
            <person name="Sun Q."/>
        </authorList>
    </citation>
    <scope>NUCLEOTIDE SEQUENCE</scope>
    <source>
        <strain evidence="1">BX7</strain>
    </source>
</reference>
<dbReference type="Proteomes" id="UP000620366">
    <property type="component" value="Unassembled WGS sequence"/>
</dbReference>
<dbReference type="EMBL" id="JACRSP010000002">
    <property type="protein sequence ID" value="MBC8535928.1"/>
    <property type="molecule type" value="Genomic_DNA"/>
</dbReference>
<keyword evidence="2" id="KW-1185">Reference proteome</keyword>
<gene>
    <name evidence="1" type="ORF">H8695_04390</name>
</gene>
<organism evidence="1 2">
    <name type="scientific">Feifania hominis</name>
    <dbReference type="NCBI Taxonomy" id="2763660"/>
    <lineage>
        <taxon>Bacteria</taxon>
        <taxon>Bacillati</taxon>
        <taxon>Bacillota</taxon>
        <taxon>Clostridia</taxon>
        <taxon>Eubacteriales</taxon>
        <taxon>Feifaniaceae</taxon>
        <taxon>Feifania</taxon>
    </lineage>
</organism>
<evidence type="ECO:0000313" key="2">
    <source>
        <dbReference type="Proteomes" id="UP000620366"/>
    </source>
</evidence>
<protein>
    <recommendedName>
        <fullName evidence="3">Transposase</fullName>
    </recommendedName>
</protein>
<evidence type="ECO:0000313" key="1">
    <source>
        <dbReference type="EMBL" id="MBC8535928.1"/>
    </source>
</evidence>
<evidence type="ECO:0008006" key="3">
    <source>
        <dbReference type="Google" id="ProtNLM"/>
    </source>
</evidence>
<sequence length="70" mass="7815">MENKIGKKLFNALKAAFDEAGLIYRGGTIVDVSLIAAPSSTKNEKKERNPKMHQVKKGNQWYFGMSILTT</sequence>
<comment type="caution">
    <text evidence="1">The sequence shown here is derived from an EMBL/GenBank/DDBJ whole genome shotgun (WGS) entry which is preliminary data.</text>
</comment>
<dbReference type="AlphaFoldDB" id="A0A926DCA0"/>
<dbReference type="RefSeq" id="WP_249299669.1">
    <property type="nucleotide sequence ID" value="NZ_JACRSP010000002.1"/>
</dbReference>